<keyword evidence="2" id="KW-1185">Reference proteome</keyword>
<proteinExistence type="predicted"/>
<organism evidence="1 2">
    <name type="scientific">Aspergillus bertholletiae</name>
    <dbReference type="NCBI Taxonomy" id="1226010"/>
    <lineage>
        <taxon>Eukaryota</taxon>
        <taxon>Fungi</taxon>
        <taxon>Dikarya</taxon>
        <taxon>Ascomycota</taxon>
        <taxon>Pezizomycotina</taxon>
        <taxon>Eurotiomycetes</taxon>
        <taxon>Eurotiomycetidae</taxon>
        <taxon>Eurotiales</taxon>
        <taxon>Aspergillaceae</taxon>
        <taxon>Aspergillus</taxon>
        <taxon>Aspergillus subgen. Circumdati</taxon>
    </lineage>
</organism>
<evidence type="ECO:0000313" key="2">
    <source>
        <dbReference type="Proteomes" id="UP000326198"/>
    </source>
</evidence>
<accession>A0A5N7BIT6</accession>
<dbReference type="AlphaFoldDB" id="A0A5N7BIT6"/>
<reference evidence="1 2" key="1">
    <citation type="submission" date="2019-04" db="EMBL/GenBank/DDBJ databases">
        <title>Friends and foes A comparative genomics studyof 23 Aspergillus species from section Flavi.</title>
        <authorList>
            <consortium name="DOE Joint Genome Institute"/>
            <person name="Kjaerbolling I."/>
            <person name="Vesth T."/>
            <person name="Frisvad J.C."/>
            <person name="Nybo J.L."/>
            <person name="Theobald S."/>
            <person name="Kildgaard S."/>
            <person name="Isbrandt T."/>
            <person name="Kuo A."/>
            <person name="Sato A."/>
            <person name="Lyhne E.K."/>
            <person name="Kogle M.E."/>
            <person name="Wiebenga A."/>
            <person name="Kun R.S."/>
            <person name="Lubbers R.J."/>
            <person name="Makela M.R."/>
            <person name="Barry K."/>
            <person name="Chovatia M."/>
            <person name="Clum A."/>
            <person name="Daum C."/>
            <person name="Haridas S."/>
            <person name="He G."/>
            <person name="LaButti K."/>
            <person name="Lipzen A."/>
            <person name="Mondo S."/>
            <person name="Riley R."/>
            <person name="Salamov A."/>
            <person name="Simmons B.A."/>
            <person name="Magnuson J.K."/>
            <person name="Henrissat B."/>
            <person name="Mortensen U.H."/>
            <person name="Larsen T.O."/>
            <person name="Devries R.P."/>
            <person name="Grigoriev I.V."/>
            <person name="Machida M."/>
            <person name="Baker S.E."/>
            <person name="Andersen M.R."/>
        </authorList>
    </citation>
    <scope>NUCLEOTIDE SEQUENCE [LARGE SCALE GENOMIC DNA]</scope>
    <source>
        <strain evidence="1 2">IBT 29228</strain>
    </source>
</reference>
<protein>
    <submittedName>
        <fullName evidence="1">Uncharacterized protein</fullName>
    </submittedName>
</protein>
<dbReference type="EMBL" id="ML736169">
    <property type="protein sequence ID" value="KAE8381684.1"/>
    <property type="molecule type" value="Genomic_DNA"/>
</dbReference>
<sequence length="107" mass="12164">MSKLTKLFKIIRIFTDSHSGDHVYPNPDEAVTAIRAALSEPGIHKIRLLPVPRIFPPPYFFEVSTDKPLDEGSLKKTVEEGWKNFVTEDGQKYAPASKIEVHREDDD</sequence>
<name>A0A5N7BIT6_9EURO</name>
<gene>
    <name evidence="1" type="ORF">BDV26DRAFT_289313</name>
</gene>
<dbReference type="Proteomes" id="UP000326198">
    <property type="component" value="Unassembled WGS sequence"/>
</dbReference>
<evidence type="ECO:0000313" key="1">
    <source>
        <dbReference type="EMBL" id="KAE8381684.1"/>
    </source>
</evidence>